<gene>
    <name evidence="2" type="ordered locus">Hqrw_1967</name>
</gene>
<feature type="region of interest" description="Disordered" evidence="1">
    <location>
        <begin position="1"/>
        <end position="32"/>
    </location>
</feature>
<protein>
    <submittedName>
        <fullName evidence="2">Uncharacterized protein</fullName>
    </submittedName>
</protein>
<evidence type="ECO:0000313" key="3">
    <source>
        <dbReference type="Proteomes" id="UP000007954"/>
    </source>
</evidence>
<feature type="compositionally biased region" description="Polar residues" evidence="1">
    <location>
        <begin position="106"/>
        <end position="115"/>
    </location>
</feature>
<name>G0LIF9_HALWC</name>
<sequence length="130" mass="14030">MRYMRPNNAAADPSTLADKLPDPPAGWQRSDATGGITEYRYAGDDGVCAVAKLSIRPDLLGSDAVRVDPKRGCSSGETRYYESVEAAVDGVTAELRRVTELINEESANQSEMISTDNRDSATVAELNEMS</sequence>
<dbReference type="OrthoDB" id="323433at2157"/>
<accession>G0LIF9</accession>
<dbReference type="AlphaFoldDB" id="G0LIF9"/>
<feature type="region of interest" description="Disordered" evidence="1">
    <location>
        <begin position="106"/>
        <end position="130"/>
    </location>
</feature>
<evidence type="ECO:0000256" key="1">
    <source>
        <dbReference type="SAM" id="MobiDB-lite"/>
    </source>
</evidence>
<proteinExistence type="predicted"/>
<dbReference type="HOGENOM" id="CLU_1998718_0_0_2"/>
<dbReference type="KEGG" id="hwc:Hqrw_1967"/>
<dbReference type="Proteomes" id="UP000007954">
    <property type="component" value="Chromosome"/>
</dbReference>
<reference evidence="2 3" key="1">
    <citation type="journal article" date="2011" name="PLoS ONE">
        <title>Haloquadratum walsbyi: limited diversity in a global pond.</title>
        <authorList>
            <person name="Dyall-Smith M."/>
            <person name="Pfeiffer F."/>
            <person name="Klee K."/>
            <person name="Palm P."/>
            <person name="Gross K."/>
            <person name="Schuster S.C."/>
            <person name="Rampp M."/>
            <person name="Oesterhelt D."/>
        </authorList>
    </citation>
    <scope>NUCLEOTIDE SEQUENCE [LARGE SCALE GENOMIC DNA]</scope>
    <source>
        <strain evidence="3">DSM 16854 / JCM 12705 / C23</strain>
    </source>
</reference>
<evidence type="ECO:0000313" key="2">
    <source>
        <dbReference type="EMBL" id="CCC39879.1"/>
    </source>
</evidence>
<dbReference type="EMBL" id="FR746099">
    <property type="protein sequence ID" value="CCC39879.1"/>
    <property type="molecule type" value="Genomic_DNA"/>
</dbReference>
<organism evidence="2 3">
    <name type="scientific">Haloquadratum walsbyi (strain DSM 16854 / JCM 12705 / C23)</name>
    <dbReference type="NCBI Taxonomy" id="768065"/>
    <lineage>
        <taxon>Archaea</taxon>
        <taxon>Methanobacteriati</taxon>
        <taxon>Methanobacteriota</taxon>
        <taxon>Stenosarchaea group</taxon>
        <taxon>Halobacteria</taxon>
        <taxon>Halobacteriales</taxon>
        <taxon>Haloferacaceae</taxon>
        <taxon>Haloquadratum</taxon>
    </lineage>
</organism>